<evidence type="ECO:0000256" key="5">
    <source>
        <dbReference type="ARBA" id="ARBA00022781"/>
    </source>
</evidence>
<dbReference type="InterPro" id="IPR006808">
    <property type="entry name" value="ATP_synth_F0_gsu_mt"/>
</dbReference>
<organism evidence="10 11">
    <name type="scientific">Stachybotrys elegans</name>
    <dbReference type="NCBI Taxonomy" id="80388"/>
    <lineage>
        <taxon>Eukaryota</taxon>
        <taxon>Fungi</taxon>
        <taxon>Dikarya</taxon>
        <taxon>Ascomycota</taxon>
        <taxon>Pezizomycotina</taxon>
        <taxon>Sordariomycetes</taxon>
        <taxon>Hypocreomycetidae</taxon>
        <taxon>Hypocreales</taxon>
        <taxon>Stachybotryaceae</taxon>
        <taxon>Stachybotrys</taxon>
    </lineage>
</organism>
<dbReference type="EMBL" id="JAGPNK010000006">
    <property type="protein sequence ID" value="KAH7320185.1"/>
    <property type="molecule type" value="Genomic_DNA"/>
</dbReference>
<comment type="subcellular location">
    <subcellularLocation>
        <location evidence="1">Mitochondrion membrane</location>
    </subcellularLocation>
</comment>
<proteinExistence type="inferred from homology"/>
<dbReference type="AlphaFoldDB" id="A0A8K0SR06"/>
<dbReference type="PRINTS" id="PR00833">
    <property type="entry name" value="POAALLERGEN"/>
</dbReference>
<keyword evidence="9" id="KW-0066">ATP synthesis</keyword>
<keyword evidence="7" id="KW-0496">Mitochondrion</keyword>
<name>A0A8K0SR06_9HYPO</name>
<dbReference type="GO" id="GO:0045259">
    <property type="term" value="C:proton-transporting ATP synthase complex"/>
    <property type="evidence" value="ECO:0007669"/>
    <property type="project" value="UniProtKB-KW"/>
</dbReference>
<sequence>MASFSLARPMLRSPILRMAARRFESTAAEAASAAAKETASKASTTAAETASKASATASKASATAAETASKASATAAETASKASAAAKETAAKASAAAKETAAKASAAAKQTATKAQEGLSRVASAAGPALAGAARAAGRVGGPVGKAAGFVERQSPLLVYYGKVGLELAKLVAQGQKMSIPSTATFQSFYQNLWTSVQNRTILKSPQSLIQQARNISTAQVATFGVLAAECLGFFTVGEMIGRFKLVGYHGEVASHH</sequence>
<dbReference type="Pfam" id="PF04718">
    <property type="entry name" value="ATP-synt_G"/>
    <property type="match status" value="1"/>
</dbReference>
<reference evidence="10" key="1">
    <citation type="journal article" date="2021" name="Nat. Commun.">
        <title>Genetic determinants of endophytism in the Arabidopsis root mycobiome.</title>
        <authorList>
            <person name="Mesny F."/>
            <person name="Miyauchi S."/>
            <person name="Thiergart T."/>
            <person name="Pickel B."/>
            <person name="Atanasova L."/>
            <person name="Karlsson M."/>
            <person name="Huettel B."/>
            <person name="Barry K.W."/>
            <person name="Haridas S."/>
            <person name="Chen C."/>
            <person name="Bauer D."/>
            <person name="Andreopoulos W."/>
            <person name="Pangilinan J."/>
            <person name="LaButti K."/>
            <person name="Riley R."/>
            <person name="Lipzen A."/>
            <person name="Clum A."/>
            <person name="Drula E."/>
            <person name="Henrissat B."/>
            <person name="Kohler A."/>
            <person name="Grigoriev I.V."/>
            <person name="Martin F.M."/>
            <person name="Hacquard S."/>
        </authorList>
    </citation>
    <scope>NUCLEOTIDE SEQUENCE</scope>
    <source>
        <strain evidence="10">MPI-CAGE-CH-0235</strain>
    </source>
</reference>
<dbReference type="GO" id="GO:0015986">
    <property type="term" value="P:proton motive force-driven ATP synthesis"/>
    <property type="evidence" value="ECO:0007669"/>
    <property type="project" value="InterPro"/>
</dbReference>
<comment type="similarity">
    <text evidence="2">Belongs to the ATPase g subunit family.</text>
</comment>
<keyword evidence="3" id="KW-0813">Transport</keyword>
<evidence type="ECO:0000256" key="6">
    <source>
        <dbReference type="ARBA" id="ARBA00023065"/>
    </source>
</evidence>
<evidence type="ECO:0000313" key="11">
    <source>
        <dbReference type="Proteomes" id="UP000813444"/>
    </source>
</evidence>
<evidence type="ECO:0000256" key="9">
    <source>
        <dbReference type="ARBA" id="ARBA00023310"/>
    </source>
</evidence>
<keyword evidence="8" id="KW-0472">Membrane</keyword>
<gene>
    <name evidence="10" type="ORF">B0I35DRAFT_478454</name>
</gene>
<dbReference type="GO" id="GO:0031966">
    <property type="term" value="C:mitochondrial membrane"/>
    <property type="evidence" value="ECO:0007669"/>
    <property type="project" value="UniProtKB-SubCell"/>
</dbReference>
<comment type="caution">
    <text evidence="10">The sequence shown here is derived from an EMBL/GenBank/DDBJ whole genome shotgun (WGS) entry which is preliminary data.</text>
</comment>
<dbReference type="Proteomes" id="UP000813444">
    <property type="component" value="Unassembled WGS sequence"/>
</dbReference>
<accession>A0A8K0SR06</accession>
<dbReference type="OrthoDB" id="437at2759"/>
<evidence type="ECO:0000256" key="1">
    <source>
        <dbReference type="ARBA" id="ARBA00004325"/>
    </source>
</evidence>
<keyword evidence="4" id="KW-0138">CF(0)</keyword>
<protein>
    <submittedName>
        <fullName evidence="10">Mitochondrial ATP synthase g subunit-domain-containing protein</fullName>
    </submittedName>
</protein>
<keyword evidence="11" id="KW-1185">Reference proteome</keyword>
<keyword evidence="5" id="KW-0375">Hydrogen ion transport</keyword>
<evidence type="ECO:0000256" key="3">
    <source>
        <dbReference type="ARBA" id="ARBA00022448"/>
    </source>
</evidence>
<evidence type="ECO:0000256" key="8">
    <source>
        <dbReference type="ARBA" id="ARBA00023136"/>
    </source>
</evidence>
<evidence type="ECO:0000256" key="7">
    <source>
        <dbReference type="ARBA" id="ARBA00023128"/>
    </source>
</evidence>
<evidence type="ECO:0000256" key="4">
    <source>
        <dbReference type="ARBA" id="ARBA00022547"/>
    </source>
</evidence>
<keyword evidence="6" id="KW-0406">Ion transport</keyword>
<dbReference type="GO" id="GO:0015078">
    <property type="term" value="F:proton transmembrane transporter activity"/>
    <property type="evidence" value="ECO:0007669"/>
    <property type="project" value="InterPro"/>
</dbReference>
<evidence type="ECO:0000256" key="2">
    <source>
        <dbReference type="ARBA" id="ARBA00005699"/>
    </source>
</evidence>
<evidence type="ECO:0000313" key="10">
    <source>
        <dbReference type="EMBL" id="KAH7320185.1"/>
    </source>
</evidence>